<dbReference type="CDD" id="cd04647">
    <property type="entry name" value="LbH_MAT_like"/>
    <property type="match status" value="1"/>
</dbReference>
<proteinExistence type="predicted"/>
<protein>
    <recommendedName>
        <fullName evidence="3">Acyltransferase</fullName>
    </recommendedName>
</protein>
<gene>
    <name evidence="1" type="ORF">DFQ06_2288</name>
</gene>
<dbReference type="InterPro" id="IPR011004">
    <property type="entry name" value="Trimer_LpxA-like_sf"/>
</dbReference>
<sequence length="225" mass="25608">MFKVKKILSIIILFFPWKIRRFFLIKIWKYDIHSEARIGFSYIYPRMLKMAKGSEIGHLNVAVNLELMVLGENASIARLNWITGFPVNSESLHFKHQKERRSELILGDNSAITKHHHIDCTNQVNIGSYVTIAGYYSQLLTHSINIEDNRQDSKPIKIGDYSFIGTNSVILGGAVLPSYSVLGAKALLNKAYEEEYVLYGGIPAKPVTALTKDAKYFKRTEGYVY</sequence>
<comment type="caution">
    <text evidence="1">The sequence shown here is derived from an EMBL/GenBank/DDBJ whole genome shotgun (WGS) entry which is preliminary data.</text>
</comment>
<name>A0A4R8MBR8_9FLAO</name>
<accession>A0A4R8MBR8</accession>
<dbReference type="Gene3D" id="2.160.10.10">
    <property type="entry name" value="Hexapeptide repeat proteins"/>
    <property type="match status" value="1"/>
</dbReference>
<evidence type="ECO:0008006" key="3">
    <source>
        <dbReference type="Google" id="ProtNLM"/>
    </source>
</evidence>
<reference evidence="1 2" key="1">
    <citation type="submission" date="2019-03" db="EMBL/GenBank/DDBJ databases">
        <title>Genomic Encyclopedia of Type Strains, Phase III (KMG-III): the genomes of soil and plant-associated and newly described type strains.</title>
        <authorList>
            <person name="Whitman W."/>
        </authorList>
    </citation>
    <scope>NUCLEOTIDE SEQUENCE [LARGE SCALE GENOMIC DNA]</scope>
    <source>
        <strain evidence="1 2">CECT 8301</strain>
    </source>
</reference>
<evidence type="ECO:0000313" key="1">
    <source>
        <dbReference type="EMBL" id="TDY62448.1"/>
    </source>
</evidence>
<organism evidence="1 2">
    <name type="scientific">Algibacter lectus</name>
    <dbReference type="NCBI Taxonomy" id="221126"/>
    <lineage>
        <taxon>Bacteria</taxon>
        <taxon>Pseudomonadati</taxon>
        <taxon>Bacteroidota</taxon>
        <taxon>Flavobacteriia</taxon>
        <taxon>Flavobacteriales</taxon>
        <taxon>Flavobacteriaceae</taxon>
        <taxon>Algibacter</taxon>
    </lineage>
</organism>
<keyword evidence="2" id="KW-1185">Reference proteome</keyword>
<dbReference type="EMBL" id="SORL01000008">
    <property type="protein sequence ID" value="TDY62448.1"/>
    <property type="molecule type" value="Genomic_DNA"/>
</dbReference>
<dbReference type="Proteomes" id="UP000294824">
    <property type="component" value="Unassembled WGS sequence"/>
</dbReference>
<dbReference type="SUPFAM" id="SSF51161">
    <property type="entry name" value="Trimeric LpxA-like enzymes"/>
    <property type="match status" value="1"/>
</dbReference>
<evidence type="ECO:0000313" key="2">
    <source>
        <dbReference type="Proteomes" id="UP000294824"/>
    </source>
</evidence>
<dbReference type="AlphaFoldDB" id="A0A4R8MBR8"/>